<dbReference type="InterPro" id="IPR019557">
    <property type="entry name" value="AminoTfrase-like_pln_mobile"/>
</dbReference>
<dbReference type="Pfam" id="PF10536">
    <property type="entry name" value="PMD"/>
    <property type="match status" value="1"/>
</dbReference>
<dbReference type="InterPro" id="IPR044824">
    <property type="entry name" value="MAIN-like"/>
</dbReference>
<dbReference type="EMBL" id="OOIL02001014">
    <property type="protein sequence ID" value="VFQ71478.1"/>
    <property type="molecule type" value="Genomic_DNA"/>
</dbReference>
<dbReference type="PANTHER" id="PTHR46033:SF8">
    <property type="entry name" value="PROTEIN MAINTENANCE OF MERISTEMS-LIKE"/>
    <property type="match status" value="1"/>
</dbReference>
<feature type="domain" description="Aminotransferase-like plant mobile" evidence="1">
    <location>
        <begin position="10"/>
        <end position="139"/>
    </location>
</feature>
<protein>
    <recommendedName>
        <fullName evidence="1">Aminotransferase-like plant mobile domain-containing protein</fullName>
    </recommendedName>
</protein>
<dbReference type="AlphaFoldDB" id="A0A484L5B3"/>
<dbReference type="PANTHER" id="PTHR46033">
    <property type="entry name" value="PROTEIN MAIN-LIKE 2"/>
    <property type="match status" value="1"/>
</dbReference>
<name>A0A484L5B3_9ASTE</name>
<evidence type="ECO:0000313" key="3">
    <source>
        <dbReference type="Proteomes" id="UP000595140"/>
    </source>
</evidence>
<sequence>MTGRSRDQWIQICEDMMGFRPRTSDITSTMIKMSAIVPKKLSDQSLDVDYLQHARAIMFKLLGGSLFPNTTGNRVSLYLLEIIMGDANIVRGRAIGSAVLSYLYRSMCRASPTSAAQIGGCLVLLQLWAWERLPMTRPRGVIPLDQLVDVPDGCATIDGQIVPHTPYEHTGTSLIDCSRESLFGCRIRILRPYRPIVQLEHSGIDHAFNNVPELLGGQVTRRFCLRHVRSNFHSKFRSKKLKNMMYNAGKTPSISEFEHTLLEITSKNQEAYNWLMAIPKHMWALSHDEGGARYGITTTNSSESFNRVLKGCRCLPVFAIVRFTYDKLVKLFVDRRTNGYLWQQSGYNFPMNVWKKIKHNEENRLYCRVVQHHAQHGIYSVVVDGSFNNGHRETFAVNLNARTCTCGYWSYINAYSGILMPLPDEANWPTPGYEIFFSAVVLKSEPEKDFSIYYSVKSSWSTLLLRLSPPSSAGGGVKPTSHVLILFPIRLCPSISR</sequence>
<dbReference type="Proteomes" id="UP000595140">
    <property type="component" value="Unassembled WGS sequence"/>
</dbReference>
<organism evidence="2 3">
    <name type="scientific">Cuscuta campestris</name>
    <dbReference type="NCBI Taxonomy" id="132261"/>
    <lineage>
        <taxon>Eukaryota</taxon>
        <taxon>Viridiplantae</taxon>
        <taxon>Streptophyta</taxon>
        <taxon>Embryophyta</taxon>
        <taxon>Tracheophyta</taxon>
        <taxon>Spermatophyta</taxon>
        <taxon>Magnoliopsida</taxon>
        <taxon>eudicotyledons</taxon>
        <taxon>Gunneridae</taxon>
        <taxon>Pentapetalae</taxon>
        <taxon>asterids</taxon>
        <taxon>lamiids</taxon>
        <taxon>Solanales</taxon>
        <taxon>Convolvulaceae</taxon>
        <taxon>Cuscuteae</taxon>
        <taxon>Cuscuta</taxon>
        <taxon>Cuscuta subgen. Grammica</taxon>
        <taxon>Cuscuta sect. Cleistogrammica</taxon>
    </lineage>
</organism>
<accession>A0A484L5B3</accession>
<keyword evidence="3" id="KW-1185">Reference proteome</keyword>
<proteinExistence type="predicted"/>
<evidence type="ECO:0000313" key="2">
    <source>
        <dbReference type="EMBL" id="VFQ71478.1"/>
    </source>
</evidence>
<dbReference type="GO" id="GO:0010073">
    <property type="term" value="P:meristem maintenance"/>
    <property type="evidence" value="ECO:0007669"/>
    <property type="project" value="InterPro"/>
</dbReference>
<dbReference type="OrthoDB" id="1428459at2759"/>
<evidence type="ECO:0000259" key="1">
    <source>
        <dbReference type="Pfam" id="PF10536"/>
    </source>
</evidence>
<gene>
    <name evidence="2" type="ORF">CCAM_LOCUS13254</name>
</gene>
<reference evidence="2 3" key="1">
    <citation type="submission" date="2018-04" db="EMBL/GenBank/DDBJ databases">
        <authorList>
            <person name="Vogel A."/>
        </authorList>
    </citation>
    <scope>NUCLEOTIDE SEQUENCE [LARGE SCALE GENOMIC DNA]</scope>
</reference>